<organism evidence="2 3">
    <name type="scientific">Paenibacillus typhae</name>
    <dbReference type="NCBI Taxonomy" id="1174501"/>
    <lineage>
        <taxon>Bacteria</taxon>
        <taxon>Bacillati</taxon>
        <taxon>Bacillota</taxon>
        <taxon>Bacilli</taxon>
        <taxon>Bacillales</taxon>
        <taxon>Paenibacillaceae</taxon>
        <taxon>Paenibacillus</taxon>
    </lineage>
</organism>
<keyword evidence="1" id="KW-1133">Transmembrane helix</keyword>
<dbReference type="EMBL" id="FNDX01000050">
    <property type="protein sequence ID" value="SDK68655.1"/>
    <property type="molecule type" value="Genomic_DNA"/>
</dbReference>
<accession>A0A1G9DXP8</accession>
<dbReference type="AlphaFoldDB" id="A0A1G9DXP8"/>
<feature type="transmembrane region" description="Helical" evidence="1">
    <location>
        <begin position="33"/>
        <end position="50"/>
    </location>
</feature>
<keyword evidence="3" id="KW-1185">Reference proteome</keyword>
<dbReference type="RefSeq" id="WP_090719065.1">
    <property type="nucleotide sequence ID" value="NZ_CBCSKY010000054.1"/>
</dbReference>
<evidence type="ECO:0000313" key="3">
    <source>
        <dbReference type="Proteomes" id="UP000199050"/>
    </source>
</evidence>
<evidence type="ECO:0000256" key="1">
    <source>
        <dbReference type="SAM" id="Phobius"/>
    </source>
</evidence>
<sequence length="78" mass="9039">MKKILSRIGLGLLVLLIVSIGVCFYIGAFTYAFRLMILLLFVFGGMGAIYKLKNDEYMYNGYTGSRRSDRDEYEEYTR</sequence>
<dbReference type="STRING" id="1174501.SAMN05216192_15025"/>
<protein>
    <submittedName>
        <fullName evidence="2">Uncharacterized protein</fullName>
    </submittedName>
</protein>
<reference evidence="3" key="1">
    <citation type="submission" date="2016-10" db="EMBL/GenBank/DDBJ databases">
        <authorList>
            <person name="Varghese N."/>
            <person name="Submissions S."/>
        </authorList>
    </citation>
    <scope>NUCLEOTIDE SEQUENCE [LARGE SCALE GENOMIC DNA]</scope>
    <source>
        <strain evidence="3">CGMCC 1.11012</strain>
    </source>
</reference>
<name>A0A1G9DXP8_9BACL</name>
<feature type="transmembrane region" description="Helical" evidence="1">
    <location>
        <begin position="7"/>
        <end position="27"/>
    </location>
</feature>
<gene>
    <name evidence="2" type="ORF">SAMN05216192_15025</name>
</gene>
<keyword evidence="1" id="KW-0812">Transmembrane</keyword>
<keyword evidence="1" id="KW-0472">Membrane</keyword>
<proteinExistence type="predicted"/>
<dbReference type="Proteomes" id="UP000199050">
    <property type="component" value="Unassembled WGS sequence"/>
</dbReference>
<evidence type="ECO:0000313" key="2">
    <source>
        <dbReference type="EMBL" id="SDK68655.1"/>
    </source>
</evidence>
<dbReference type="OrthoDB" id="2666249at2"/>